<dbReference type="Gene3D" id="3.40.50.1820">
    <property type="entry name" value="alpha/beta hydrolase"/>
    <property type="match status" value="1"/>
</dbReference>
<dbReference type="PRINTS" id="PR00111">
    <property type="entry name" value="ABHYDROLASE"/>
</dbReference>
<evidence type="ECO:0000259" key="1">
    <source>
        <dbReference type="Pfam" id="PF00561"/>
    </source>
</evidence>
<organism evidence="2 3">
    <name type="scientific">Subtercola lobariae</name>
    <dbReference type="NCBI Taxonomy" id="1588641"/>
    <lineage>
        <taxon>Bacteria</taxon>
        <taxon>Bacillati</taxon>
        <taxon>Actinomycetota</taxon>
        <taxon>Actinomycetes</taxon>
        <taxon>Micrococcales</taxon>
        <taxon>Microbacteriaceae</taxon>
        <taxon>Subtercola</taxon>
    </lineage>
</organism>
<dbReference type="SUPFAM" id="SSF53474">
    <property type="entry name" value="alpha/beta-Hydrolases"/>
    <property type="match status" value="1"/>
</dbReference>
<dbReference type="GO" id="GO:0003824">
    <property type="term" value="F:catalytic activity"/>
    <property type="evidence" value="ECO:0007669"/>
    <property type="project" value="UniProtKB-ARBA"/>
</dbReference>
<dbReference type="AlphaFoldDB" id="A0A917BAJ9"/>
<gene>
    <name evidence="2" type="primary">dhmA2</name>
    <name evidence="2" type="ORF">GCM10011399_27530</name>
</gene>
<dbReference type="Pfam" id="PF00561">
    <property type="entry name" value="Abhydrolase_1"/>
    <property type="match status" value="1"/>
</dbReference>
<protein>
    <submittedName>
        <fullName evidence="2">Haloalkane dehalogenase 2</fullName>
    </submittedName>
</protein>
<evidence type="ECO:0000313" key="2">
    <source>
        <dbReference type="EMBL" id="GGF32887.1"/>
    </source>
</evidence>
<dbReference type="InterPro" id="IPR000073">
    <property type="entry name" value="AB_hydrolase_1"/>
</dbReference>
<accession>A0A917BAJ9</accession>
<feature type="domain" description="AB hydrolase-1" evidence="1">
    <location>
        <begin position="42"/>
        <end position="280"/>
    </location>
</feature>
<reference evidence="2 3" key="1">
    <citation type="journal article" date="2014" name="Int. J. Syst. Evol. Microbiol.">
        <title>Complete genome sequence of Corynebacterium casei LMG S-19264T (=DSM 44701T), isolated from a smear-ripened cheese.</title>
        <authorList>
            <consortium name="US DOE Joint Genome Institute (JGI-PGF)"/>
            <person name="Walter F."/>
            <person name="Albersmeier A."/>
            <person name="Kalinowski J."/>
            <person name="Ruckert C."/>
        </authorList>
    </citation>
    <scope>NUCLEOTIDE SEQUENCE [LARGE SCALE GENOMIC DNA]</scope>
    <source>
        <strain evidence="2 3">CGMCC 1.12976</strain>
    </source>
</reference>
<name>A0A917BAJ9_9MICO</name>
<evidence type="ECO:0000313" key="3">
    <source>
        <dbReference type="Proteomes" id="UP000598775"/>
    </source>
</evidence>
<dbReference type="GO" id="GO:0016020">
    <property type="term" value="C:membrane"/>
    <property type="evidence" value="ECO:0007669"/>
    <property type="project" value="TreeGrafter"/>
</dbReference>
<keyword evidence="3" id="KW-1185">Reference proteome</keyword>
<dbReference type="PANTHER" id="PTHR43798">
    <property type="entry name" value="MONOACYLGLYCEROL LIPASE"/>
    <property type="match status" value="1"/>
</dbReference>
<comment type="caution">
    <text evidence="2">The sequence shown here is derived from an EMBL/GenBank/DDBJ whole genome shotgun (WGS) entry which is preliminary data.</text>
</comment>
<dbReference type="InterPro" id="IPR050266">
    <property type="entry name" value="AB_hydrolase_sf"/>
</dbReference>
<dbReference type="PANTHER" id="PTHR43798:SF33">
    <property type="entry name" value="HYDROLASE, PUTATIVE (AFU_ORTHOLOGUE AFUA_2G14860)-RELATED"/>
    <property type="match status" value="1"/>
</dbReference>
<dbReference type="InterPro" id="IPR029058">
    <property type="entry name" value="AB_hydrolase_fold"/>
</dbReference>
<dbReference type="EMBL" id="BMGP01000005">
    <property type="protein sequence ID" value="GGF32887.1"/>
    <property type="molecule type" value="Genomic_DNA"/>
</dbReference>
<dbReference type="Proteomes" id="UP000598775">
    <property type="component" value="Unassembled WGS sequence"/>
</dbReference>
<sequence length="297" mass="33146">MKTTRDTPRSARQIINAHEQSGRMFDAGGVRSFVLESGSGEAVVCLHGVPSSSFLYRKLLPELAREGLKGIAFDFPGLGLAERPDNFDYSWTGLADWTGEAIDALGIDRCHLVVHDIGGPIGIEWASRNPDRVLSLTILNAPVRVADFRRPWPMHPFSIARIGELWLALMRRPFWVPLFRLVGLQHQNAMTNAEINAYIDVLKRNDGGKAFLKIMRGFELTEQKQDLLLRALRRLAAPIQIIWGQNDTMLGRDRMQQAVDAVGATQAELLPGKHFLQEDNAHALAAKIALLARSQRN</sequence>
<proteinExistence type="predicted"/>